<feature type="compositionally biased region" description="Basic residues" evidence="2">
    <location>
        <begin position="1"/>
        <end position="13"/>
    </location>
</feature>
<accession>A0A8X6XW59</accession>
<sequence length="158" mass="18563">MARRLKKCKKTKNLAKETSLPETEEEEKIEFDIAASSLAELLRLAEEYVPDPSKKTMVMTRREMNLYIKEKMTESTHKPPEINPFIDLHKQCRILRKEVDEKEQQVHKELKDFEIMYKNQLEVCKHLGIVPKKPAKIVDIEEIPVPERKFEGVDLTSD</sequence>
<organism evidence="3 4">
    <name type="scientific">Trichonephila inaurata madagascariensis</name>
    <dbReference type="NCBI Taxonomy" id="2747483"/>
    <lineage>
        <taxon>Eukaryota</taxon>
        <taxon>Metazoa</taxon>
        <taxon>Ecdysozoa</taxon>
        <taxon>Arthropoda</taxon>
        <taxon>Chelicerata</taxon>
        <taxon>Arachnida</taxon>
        <taxon>Araneae</taxon>
        <taxon>Araneomorphae</taxon>
        <taxon>Entelegynae</taxon>
        <taxon>Araneoidea</taxon>
        <taxon>Nephilidae</taxon>
        <taxon>Trichonephila</taxon>
        <taxon>Trichonephila inaurata</taxon>
    </lineage>
</organism>
<protein>
    <submittedName>
        <fullName evidence="3">Uncharacterized protein</fullName>
    </submittedName>
</protein>
<keyword evidence="4" id="KW-1185">Reference proteome</keyword>
<dbReference type="EMBL" id="BMAV01013259">
    <property type="protein sequence ID" value="GFY60699.1"/>
    <property type="molecule type" value="Genomic_DNA"/>
</dbReference>
<feature type="region of interest" description="Disordered" evidence="2">
    <location>
        <begin position="1"/>
        <end position="26"/>
    </location>
</feature>
<evidence type="ECO:0000313" key="4">
    <source>
        <dbReference type="Proteomes" id="UP000886998"/>
    </source>
</evidence>
<reference evidence="3" key="1">
    <citation type="submission" date="2020-08" db="EMBL/GenBank/DDBJ databases">
        <title>Multicomponent nature underlies the extraordinary mechanical properties of spider dragline silk.</title>
        <authorList>
            <person name="Kono N."/>
            <person name="Nakamura H."/>
            <person name="Mori M."/>
            <person name="Yoshida Y."/>
            <person name="Ohtoshi R."/>
            <person name="Malay A.D."/>
            <person name="Moran D.A.P."/>
            <person name="Tomita M."/>
            <person name="Numata K."/>
            <person name="Arakawa K."/>
        </authorList>
    </citation>
    <scope>NUCLEOTIDE SEQUENCE</scope>
</reference>
<evidence type="ECO:0000256" key="2">
    <source>
        <dbReference type="SAM" id="MobiDB-lite"/>
    </source>
</evidence>
<name>A0A8X6XW59_9ARAC</name>
<evidence type="ECO:0000256" key="1">
    <source>
        <dbReference type="SAM" id="Coils"/>
    </source>
</evidence>
<dbReference type="AlphaFoldDB" id="A0A8X6XW59"/>
<feature type="coiled-coil region" evidence="1">
    <location>
        <begin position="85"/>
        <end position="112"/>
    </location>
</feature>
<evidence type="ECO:0000313" key="3">
    <source>
        <dbReference type="EMBL" id="GFY60699.1"/>
    </source>
</evidence>
<proteinExistence type="predicted"/>
<dbReference type="Proteomes" id="UP000886998">
    <property type="component" value="Unassembled WGS sequence"/>
</dbReference>
<comment type="caution">
    <text evidence="3">The sequence shown here is derived from an EMBL/GenBank/DDBJ whole genome shotgun (WGS) entry which is preliminary data.</text>
</comment>
<gene>
    <name evidence="3" type="ORF">TNIN_65991</name>
</gene>
<keyword evidence="1" id="KW-0175">Coiled coil</keyword>